<keyword evidence="1" id="KW-0812">Transmembrane</keyword>
<sequence>MKANVQFVYKKARYNLITMNGENYILDKDSPKWIIWMPFLFWFISHRAYKVDSEVTVNKLLLHSEKTSGSTINILAIGISLILANLIRPIMDSFNIDMPTFLATLIVLVVTVLMFLLRIYIGRNNQQKLYAQVSSELRNIKELHIKVKSIGHFLIYTSCYLFILGFLIACAMMYVIYGNTIILLVYTMLAFIFFMGNLFTVTPGQMEVRVKD</sequence>
<keyword evidence="3" id="KW-1185">Reference proteome</keyword>
<gene>
    <name evidence="2" type="ORF">MACH08_37810</name>
</gene>
<dbReference type="EMBL" id="BSKO01000001">
    <property type="protein sequence ID" value="GLO67997.1"/>
    <property type="molecule type" value="Genomic_DNA"/>
</dbReference>
<dbReference type="Proteomes" id="UP001275436">
    <property type="component" value="Unassembled WGS sequence"/>
</dbReference>
<feature type="transmembrane region" description="Helical" evidence="1">
    <location>
        <begin position="70"/>
        <end position="88"/>
    </location>
</feature>
<comment type="caution">
    <text evidence="2">The sequence shown here is derived from an EMBL/GenBank/DDBJ whole genome shotgun (WGS) entry which is preliminary data.</text>
</comment>
<dbReference type="RefSeq" id="WP_077596873.1">
    <property type="nucleotide sequence ID" value="NZ_BSKO01000001.1"/>
</dbReference>
<organism evidence="2 3">
    <name type="scientific">Oceanobacillus kimchii</name>
    <dbReference type="NCBI Taxonomy" id="746691"/>
    <lineage>
        <taxon>Bacteria</taxon>
        <taxon>Bacillati</taxon>
        <taxon>Bacillota</taxon>
        <taxon>Bacilli</taxon>
        <taxon>Bacillales</taxon>
        <taxon>Bacillaceae</taxon>
        <taxon>Oceanobacillus</taxon>
    </lineage>
</organism>
<evidence type="ECO:0000313" key="3">
    <source>
        <dbReference type="Proteomes" id="UP001275436"/>
    </source>
</evidence>
<feature type="transmembrane region" description="Helical" evidence="1">
    <location>
        <begin position="181"/>
        <end position="201"/>
    </location>
</feature>
<dbReference type="NCBIfam" id="TIGR01218">
    <property type="entry name" value="Gpos_tandem_5TM"/>
    <property type="match status" value="1"/>
</dbReference>
<feature type="transmembrane region" description="Helical" evidence="1">
    <location>
        <begin position="100"/>
        <end position="121"/>
    </location>
</feature>
<evidence type="ECO:0008006" key="4">
    <source>
        <dbReference type="Google" id="ProtNLM"/>
    </source>
</evidence>
<dbReference type="Pfam" id="PF04276">
    <property type="entry name" value="DUF443"/>
    <property type="match status" value="1"/>
</dbReference>
<accession>A0ABQ5TP99</accession>
<protein>
    <recommendedName>
        <fullName evidence="4">DUF443 family protein</fullName>
    </recommendedName>
</protein>
<evidence type="ECO:0000256" key="1">
    <source>
        <dbReference type="SAM" id="Phobius"/>
    </source>
</evidence>
<proteinExistence type="predicted"/>
<evidence type="ECO:0000313" key="2">
    <source>
        <dbReference type="EMBL" id="GLO67997.1"/>
    </source>
</evidence>
<keyword evidence="1" id="KW-0472">Membrane</keyword>
<dbReference type="InterPro" id="IPR005915">
    <property type="entry name" value="Tandem_5TM"/>
</dbReference>
<keyword evidence="1" id="KW-1133">Transmembrane helix</keyword>
<reference evidence="2 3" key="1">
    <citation type="submission" date="2023-02" db="EMBL/GenBank/DDBJ databases">
        <title>Oceanobacillus kimchii IFOP_LL358 isolated form Alexandrium catenella lab strain.</title>
        <authorList>
            <person name="Gajardo G."/>
            <person name="Ueki S."/>
            <person name="Maruyama F."/>
        </authorList>
    </citation>
    <scope>NUCLEOTIDE SEQUENCE [LARGE SCALE GENOMIC DNA]</scope>
    <source>
        <strain evidence="2 3">IFOP_LL358</strain>
    </source>
</reference>
<name>A0ABQ5TP99_9BACI</name>
<feature type="transmembrane region" description="Helical" evidence="1">
    <location>
        <begin position="153"/>
        <end position="175"/>
    </location>
</feature>